<evidence type="ECO:0000256" key="1">
    <source>
        <dbReference type="ARBA" id="ARBA00022448"/>
    </source>
</evidence>
<dbReference type="EMBL" id="MIKC01000001">
    <property type="protein sequence ID" value="OEG24066.1"/>
    <property type="molecule type" value="Genomic_DNA"/>
</dbReference>
<dbReference type="GO" id="GO:0016887">
    <property type="term" value="F:ATP hydrolysis activity"/>
    <property type="evidence" value="ECO:0007669"/>
    <property type="project" value="InterPro"/>
</dbReference>
<proteinExistence type="predicted"/>
<dbReference type="STRING" id="1131292.BCR24_01550"/>
<reference evidence="6" key="1">
    <citation type="submission" date="2016-09" db="EMBL/GenBank/DDBJ databases">
        <authorList>
            <person name="Gulvik C.A."/>
        </authorList>
    </citation>
    <scope>NUCLEOTIDE SEQUENCE [LARGE SCALE GENOMIC DNA]</scope>
    <source>
        <strain evidence="6">LMG 26676</strain>
    </source>
</reference>
<dbReference type="InterPro" id="IPR017871">
    <property type="entry name" value="ABC_transporter-like_CS"/>
</dbReference>
<dbReference type="CDD" id="cd00267">
    <property type="entry name" value="ABC_ATPase"/>
    <property type="match status" value="1"/>
</dbReference>
<evidence type="ECO:0000256" key="2">
    <source>
        <dbReference type="ARBA" id="ARBA00022741"/>
    </source>
</evidence>
<dbReference type="SMART" id="SM00382">
    <property type="entry name" value="AAA"/>
    <property type="match status" value="1"/>
</dbReference>
<name>A0A1E5HGU0_9ENTE</name>
<accession>A0A1E5HGU0</accession>
<dbReference type="Pfam" id="PF00005">
    <property type="entry name" value="ABC_tran"/>
    <property type="match status" value="1"/>
</dbReference>
<dbReference type="InterPro" id="IPR003439">
    <property type="entry name" value="ABC_transporter-like_ATP-bd"/>
</dbReference>
<evidence type="ECO:0000256" key="3">
    <source>
        <dbReference type="ARBA" id="ARBA00022840"/>
    </source>
</evidence>
<feature type="domain" description="AAA+ ATPase" evidence="4">
    <location>
        <begin position="26"/>
        <end position="195"/>
    </location>
</feature>
<dbReference type="InterPro" id="IPR051782">
    <property type="entry name" value="ABC_Transporter_VariousFunc"/>
</dbReference>
<evidence type="ECO:0000313" key="5">
    <source>
        <dbReference type="EMBL" id="OEG24066.1"/>
    </source>
</evidence>
<dbReference type="InterPro" id="IPR027417">
    <property type="entry name" value="P-loop_NTPase"/>
</dbReference>
<keyword evidence="6" id="KW-1185">Reference proteome</keyword>
<keyword evidence="2" id="KW-0547">Nucleotide-binding</keyword>
<evidence type="ECO:0000259" key="4">
    <source>
        <dbReference type="SMART" id="SM00382"/>
    </source>
</evidence>
<dbReference type="SUPFAM" id="SSF52540">
    <property type="entry name" value="P-loop containing nucleoside triphosphate hydrolases"/>
    <property type="match status" value="1"/>
</dbReference>
<protein>
    <recommendedName>
        <fullName evidence="4">AAA+ ATPase domain-containing protein</fullName>
    </recommendedName>
</protein>
<evidence type="ECO:0000313" key="6">
    <source>
        <dbReference type="Proteomes" id="UP000094469"/>
    </source>
</evidence>
<keyword evidence="1" id="KW-0813">Transport</keyword>
<dbReference type="OrthoDB" id="2968466at2"/>
<dbReference type="InterPro" id="IPR003593">
    <property type="entry name" value="AAA+_ATPase"/>
</dbReference>
<comment type="caution">
    <text evidence="5">The sequence shown here is derived from an EMBL/GenBank/DDBJ whole genome shotgun (WGS) entry which is preliminary data.</text>
</comment>
<dbReference type="GO" id="GO:0005524">
    <property type="term" value="F:ATP binding"/>
    <property type="evidence" value="ECO:0007669"/>
    <property type="project" value="UniProtKB-KW"/>
</dbReference>
<dbReference type="Gene3D" id="3.40.50.300">
    <property type="entry name" value="P-loop containing nucleotide triphosphate hydrolases"/>
    <property type="match status" value="1"/>
</dbReference>
<dbReference type="PANTHER" id="PTHR42939:SF1">
    <property type="entry name" value="ABC TRANSPORTER ATP-BINDING PROTEIN ALBC-RELATED"/>
    <property type="match status" value="1"/>
</dbReference>
<keyword evidence="3" id="KW-0067">ATP-binding</keyword>
<dbReference type="AlphaFoldDB" id="A0A1E5HGU0"/>
<gene>
    <name evidence="5" type="ORF">BCR24_01550</name>
</gene>
<organism evidence="5 6">
    <name type="scientific">Enterococcus ureilyticus</name>
    <dbReference type="NCBI Taxonomy" id="1131292"/>
    <lineage>
        <taxon>Bacteria</taxon>
        <taxon>Bacillati</taxon>
        <taxon>Bacillota</taxon>
        <taxon>Bacilli</taxon>
        <taxon>Lactobacillales</taxon>
        <taxon>Enterococcaceae</taxon>
        <taxon>Enterococcus</taxon>
    </lineage>
</organism>
<dbReference type="PROSITE" id="PS00211">
    <property type="entry name" value="ABC_TRANSPORTER_1"/>
    <property type="match status" value="1"/>
</dbReference>
<sequence length="195" mass="22566">MVRVENITYYISAQKKIEQFTYDMASHSLTLIVGNNGAGKSTLLKLMAGILTPECGQIFQTEKVSYVPDSSENYFKGVTPLFYFNFLRSEFRIEKNFFNSRLVELMRNFNFSERLMTSEMGSLSLGEKKKVMLIGAFLNDPQLYLMDEPTSGLDQESLSNLLQEIEKERQKDKKFIIISHEHAELFQQVDEMIQL</sequence>
<dbReference type="Proteomes" id="UP000094469">
    <property type="component" value="Unassembled WGS sequence"/>
</dbReference>
<dbReference type="PANTHER" id="PTHR42939">
    <property type="entry name" value="ABC TRANSPORTER ATP-BINDING PROTEIN ALBC-RELATED"/>
    <property type="match status" value="1"/>
</dbReference>